<dbReference type="EMBL" id="JARKIB010000057">
    <property type="protein sequence ID" value="KAJ7753002.1"/>
    <property type="molecule type" value="Genomic_DNA"/>
</dbReference>
<dbReference type="AlphaFoldDB" id="A0AAD7IZK6"/>
<proteinExistence type="predicted"/>
<accession>A0AAD7IZK6</accession>
<name>A0AAD7IZK6_9AGAR</name>
<feature type="compositionally biased region" description="Basic residues" evidence="1">
    <location>
        <begin position="285"/>
        <end position="296"/>
    </location>
</feature>
<keyword evidence="3" id="KW-1185">Reference proteome</keyword>
<dbReference type="Proteomes" id="UP001215598">
    <property type="component" value="Unassembled WGS sequence"/>
</dbReference>
<feature type="region of interest" description="Disordered" evidence="1">
    <location>
        <begin position="253"/>
        <end position="296"/>
    </location>
</feature>
<feature type="region of interest" description="Disordered" evidence="1">
    <location>
        <begin position="109"/>
        <end position="207"/>
    </location>
</feature>
<sequence length="296" mass="31832">MPVSPMNDPEDDERFSNEDDGRLAKFLGVHGTRVTDRSGVQMYSVLGPQASDKFAWSRHIAAEAWCRRYKAHATEFDAWAEDLQRAGEQEQRRQEPAPTVPPVVKIATVSSTAGAETNAKPKVRTRGTATPRSSGPVRENQLGSSPSAAGSPPTRKKASQSWGKSSAPPTAHDAPQPTPRKQATQFAGKGSAPPAGSSTSQSTQPVDQTMFTTDFAWAIYLETGSLEETKAVLERMAEAAEARLAGMLQAEGDVKAAGGDIEKKKRKAVEDSSDEANGDDEGKAKRSKKRKVDRTP</sequence>
<feature type="compositionally biased region" description="Low complexity" evidence="1">
    <location>
        <begin position="143"/>
        <end position="153"/>
    </location>
</feature>
<protein>
    <submittedName>
        <fullName evidence="2">Uncharacterized protein</fullName>
    </submittedName>
</protein>
<feature type="compositionally biased region" description="Polar residues" evidence="1">
    <location>
        <begin position="196"/>
        <end position="207"/>
    </location>
</feature>
<gene>
    <name evidence="2" type="ORF">B0H16DRAFT_1836194</name>
</gene>
<reference evidence="2" key="1">
    <citation type="submission" date="2023-03" db="EMBL/GenBank/DDBJ databases">
        <title>Massive genome expansion in bonnet fungi (Mycena s.s.) driven by repeated elements and novel gene families across ecological guilds.</title>
        <authorList>
            <consortium name="Lawrence Berkeley National Laboratory"/>
            <person name="Harder C.B."/>
            <person name="Miyauchi S."/>
            <person name="Viragh M."/>
            <person name="Kuo A."/>
            <person name="Thoen E."/>
            <person name="Andreopoulos B."/>
            <person name="Lu D."/>
            <person name="Skrede I."/>
            <person name="Drula E."/>
            <person name="Henrissat B."/>
            <person name="Morin E."/>
            <person name="Kohler A."/>
            <person name="Barry K."/>
            <person name="LaButti K."/>
            <person name="Morin E."/>
            <person name="Salamov A."/>
            <person name="Lipzen A."/>
            <person name="Mereny Z."/>
            <person name="Hegedus B."/>
            <person name="Baldrian P."/>
            <person name="Stursova M."/>
            <person name="Weitz H."/>
            <person name="Taylor A."/>
            <person name="Grigoriev I.V."/>
            <person name="Nagy L.G."/>
            <person name="Martin F."/>
            <person name="Kauserud H."/>
        </authorList>
    </citation>
    <scope>NUCLEOTIDE SEQUENCE</scope>
    <source>
        <strain evidence="2">CBHHK182m</strain>
    </source>
</reference>
<evidence type="ECO:0000313" key="2">
    <source>
        <dbReference type="EMBL" id="KAJ7753002.1"/>
    </source>
</evidence>
<feature type="region of interest" description="Disordered" evidence="1">
    <location>
        <begin position="1"/>
        <end position="20"/>
    </location>
</feature>
<evidence type="ECO:0000256" key="1">
    <source>
        <dbReference type="SAM" id="MobiDB-lite"/>
    </source>
</evidence>
<feature type="compositionally biased region" description="Polar residues" evidence="1">
    <location>
        <begin position="159"/>
        <end position="168"/>
    </location>
</feature>
<organism evidence="2 3">
    <name type="scientific">Mycena metata</name>
    <dbReference type="NCBI Taxonomy" id="1033252"/>
    <lineage>
        <taxon>Eukaryota</taxon>
        <taxon>Fungi</taxon>
        <taxon>Dikarya</taxon>
        <taxon>Basidiomycota</taxon>
        <taxon>Agaricomycotina</taxon>
        <taxon>Agaricomycetes</taxon>
        <taxon>Agaricomycetidae</taxon>
        <taxon>Agaricales</taxon>
        <taxon>Marasmiineae</taxon>
        <taxon>Mycenaceae</taxon>
        <taxon>Mycena</taxon>
    </lineage>
</organism>
<evidence type="ECO:0000313" key="3">
    <source>
        <dbReference type="Proteomes" id="UP001215598"/>
    </source>
</evidence>
<comment type="caution">
    <text evidence="2">The sequence shown here is derived from an EMBL/GenBank/DDBJ whole genome shotgun (WGS) entry which is preliminary data.</text>
</comment>